<dbReference type="InterPro" id="IPR047200">
    <property type="entry name" value="MFS_YcaD-like"/>
</dbReference>
<evidence type="ECO:0000313" key="7">
    <source>
        <dbReference type="Proteomes" id="UP000198615"/>
    </source>
</evidence>
<sequence>MKQTGDDRDGTLSPAQVMRSLLAHYASSMAIGLAVGGFVPLIAVTLEARQVDPVMIGINSAMTSLGVLVVAPNATVFVRRFGASPAMVGGLLLTALSALAMAFIDNLWAWMVLRFLMGAGVSIHWVVSETWMNAIVSERRRGLVMSIYITSIASGFALGPLILTLIGTQGPAPFVTIAAVTALTALPLALIRKLAPPLALETKGSVIRLAREAPTIFAAVLTVGLIDAAFFTFLPIYGIRLGMPSETAITLLTAVFAGNVALQIPLGWIADRVNRRGMLLVLGTICIACPGLVAWLLWADSLAAYPILFIWGGCSFGLYTVGVTMLGERYRGGELVAANAAFVMTFELANLFGPPLSGWAIEAWVPTGLMLYMASICAGFVLLSLIRGWMRARGAVG</sequence>
<feature type="transmembrane region" description="Helical" evidence="4">
    <location>
        <begin position="364"/>
        <end position="386"/>
    </location>
</feature>
<protein>
    <submittedName>
        <fullName evidence="6">Predicted arabinose efflux permease, MFS family</fullName>
    </submittedName>
</protein>
<keyword evidence="3 4" id="KW-0472">Membrane</keyword>
<comment type="caution">
    <text evidence="6">The sequence shown here is derived from an EMBL/GenBank/DDBJ whole genome shotgun (WGS) entry which is preliminary data.</text>
</comment>
<feature type="transmembrane region" description="Helical" evidence="4">
    <location>
        <begin position="216"/>
        <end position="237"/>
    </location>
</feature>
<feature type="transmembrane region" description="Helical" evidence="4">
    <location>
        <begin position="249"/>
        <end position="270"/>
    </location>
</feature>
<dbReference type="Pfam" id="PF07690">
    <property type="entry name" value="MFS_1"/>
    <property type="match status" value="1"/>
</dbReference>
<dbReference type="PANTHER" id="PTHR23521:SF3">
    <property type="entry name" value="MFS TRANSPORTER"/>
    <property type="match status" value="1"/>
</dbReference>
<feature type="transmembrane region" description="Helical" evidence="4">
    <location>
        <begin position="277"/>
        <end position="298"/>
    </location>
</feature>
<accession>A0A8G2BJU7</accession>
<dbReference type="PROSITE" id="PS50850">
    <property type="entry name" value="MFS"/>
    <property type="match status" value="1"/>
</dbReference>
<feature type="transmembrane region" description="Helical" evidence="4">
    <location>
        <begin position="143"/>
        <end position="166"/>
    </location>
</feature>
<keyword evidence="2 4" id="KW-1133">Transmembrane helix</keyword>
<reference evidence="6 7" key="1">
    <citation type="submission" date="2016-10" db="EMBL/GenBank/DDBJ databases">
        <authorList>
            <person name="Varghese N."/>
            <person name="Submissions S."/>
        </authorList>
    </citation>
    <scope>NUCLEOTIDE SEQUENCE [LARGE SCALE GENOMIC DNA]</scope>
    <source>
        <strain evidence="6 7">DSM 18839</strain>
    </source>
</reference>
<feature type="domain" description="Major facilitator superfamily (MFS) profile" evidence="5">
    <location>
        <begin position="16"/>
        <end position="391"/>
    </location>
</feature>
<organism evidence="6 7">
    <name type="scientific">Thalassobaculum litoreum DSM 18839</name>
    <dbReference type="NCBI Taxonomy" id="1123362"/>
    <lineage>
        <taxon>Bacteria</taxon>
        <taxon>Pseudomonadati</taxon>
        <taxon>Pseudomonadota</taxon>
        <taxon>Alphaproteobacteria</taxon>
        <taxon>Rhodospirillales</taxon>
        <taxon>Thalassobaculaceae</taxon>
        <taxon>Thalassobaculum</taxon>
    </lineage>
</organism>
<feature type="transmembrane region" description="Helical" evidence="4">
    <location>
        <begin position="172"/>
        <end position="195"/>
    </location>
</feature>
<evidence type="ECO:0000256" key="3">
    <source>
        <dbReference type="ARBA" id="ARBA00023136"/>
    </source>
</evidence>
<dbReference type="GO" id="GO:0005886">
    <property type="term" value="C:plasma membrane"/>
    <property type="evidence" value="ECO:0007669"/>
    <property type="project" value="TreeGrafter"/>
</dbReference>
<evidence type="ECO:0000256" key="2">
    <source>
        <dbReference type="ARBA" id="ARBA00022989"/>
    </source>
</evidence>
<keyword evidence="7" id="KW-1185">Reference proteome</keyword>
<dbReference type="Proteomes" id="UP000198615">
    <property type="component" value="Unassembled WGS sequence"/>
</dbReference>
<dbReference type="CDD" id="cd17477">
    <property type="entry name" value="MFS_YcaD_like"/>
    <property type="match status" value="1"/>
</dbReference>
<evidence type="ECO:0000313" key="6">
    <source>
        <dbReference type="EMBL" id="SDF87788.1"/>
    </source>
</evidence>
<evidence type="ECO:0000256" key="1">
    <source>
        <dbReference type="ARBA" id="ARBA00022692"/>
    </source>
</evidence>
<keyword evidence="1 4" id="KW-0812">Transmembrane</keyword>
<dbReference type="EMBL" id="FNBW01000007">
    <property type="protein sequence ID" value="SDF87788.1"/>
    <property type="molecule type" value="Genomic_DNA"/>
</dbReference>
<feature type="transmembrane region" description="Helical" evidence="4">
    <location>
        <begin position="21"/>
        <end position="44"/>
    </location>
</feature>
<gene>
    <name evidence="6" type="ORF">SAMN05660686_02657</name>
</gene>
<dbReference type="AlphaFoldDB" id="A0A8G2BJU7"/>
<dbReference type="InterPro" id="IPR011701">
    <property type="entry name" value="MFS"/>
</dbReference>
<feature type="transmembrane region" description="Helical" evidence="4">
    <location>
        <begin position="110"/>
        <end position="131"/>
    </location>
</feature>
<evidence type="ECO:0000259" key="5">
    <source>
        <dbReference type="PROSITE" id="PS50850"/>
    </source>
</evidence>
<feature type="transmembrane region" description="Helical" evidence="4">
    <location>
        <begin position="85"/>
        <end position="104"/>
    </location>
</feature>
<dbReference type="PANTHER" id="PTHR23521">
    <property type="entry name" value="TRANSPORTER MFS SUPERFAMILY"/>
    <property type="match status" value="1"/>
</dbReference>
<proteinExistence type="predicted"/>
<feature type="transmembrane region" description="Helical" evidence="4">
    <location>
        <begin position="304"/>
        <end position="323"/>
    </location>
</feature>
<dbReference type="RefSeq" id="WP_175474219.1">
    <property type="nucleotide sequence ID" value="NZ_FNBW01000007.1"/>
</dbReference>
<dbReference type="InterPro" id="IPR036259">
    <property type="entry name" value="MFS_trans_sf"/>
</dbReference>
<name>A0A8G2BJU7_9PROT</name>
<dbReference type="GO" id="GO:0022857">
    <property type="term" value="F:transmembrane transporter activity"/>
    <property type="evidence" value="ECO:0007669"/>
    <property type="project" value="InterPro"/>
</dbReference>
<dbReference type="InterPro" id="IPR020846">
    <property type="entry name" value="MFS_dom"/>
</dbReference>
<feature type="transmembrane region" description="Helical" evidence="4">
    <location>
        <begin position="335"/>
        <end position="352"/>
    </location>
</feature>
<feature type="transmembrane region" description="Helical" evidence="4">
    <location>
        <begin position="56"/>
        <end position="78"/>
    </location>
</feature>
<dbReference type="Gene3D" id="1.20.1250.20">
    <property type="entry name" value="MFS general substrate transporter like domains"/>
    <property type="match status" value="2"/>
</dbReference>
<dbReference type="SUPFAM" id="SSF103473">
    <property type="entry name" value="MFS general substrate transporter"/>
    <property type="match status" value="1"/>
</dbReference>
<evidence type="ECO:0000256" key="4">
    <source>
        <dbReference type="SAM" id="Phobius"/>
    </source>
</evidence>